<gene>
    <name evidence="2" type="ORF">XENOCAPTIV_008846</name>
</gene>
<evidence type="ECO:0000256" key="1">
    <source>
        <dbReference type="SAM" id="MobiDB-lite"/>
    </source>
</evidence>
<organism evidence="2 3">
    <name type="scientific">Xenoophorus captivus</name>
    <dbReference type="NCBI Taxonomy" id="1517983"/>
    <lineage>
        <taxon>Eukaryota</taxon>
        <taxon>Metazoa</taxon>
        <taxon>Chordata</taxon>
        <taxon>Craniata</taxon>
        <taxon>Vertebrata</taxon>
        <taxon>Euteleostomi</taxon>
        <taxon>Actinopterygii</taxon>
        <taxon>Neopterygii</taxon>
        <taxon>Teleostei</taxon>
        <taxon>Neoteleostei</taxon>
        <taxon>Acanthomorphata</taxon>
        <taxon>Ovalentaria</taxon>
        <taxon>Atherinomorphae</taxon>
        <taxon>Cyprinodontiformes</taxon>
        <taxon>Goodeidae</taxon>
        <taxon>Xenoophorus</taxon>
    </lineage>
</organism>
<feature type="region of interest" description="Disordered" evidence="1">
    <location>
        <begin position="17"/>
        <end position="94"/>
    </location>
</feature>
<reference evidence="2 3" key="1">
    <citation type="submission" date="2021-06" db="EMBL/GenBank/DDBJ databases">
        <authorList>
            <person name="Palmer J.M."/>
        </authorList>
    </citation>
    <scope>NUCLEOTIDE SEQUENCE [LARGE SCALE GENOMIC DNA]</scope>
    <source>
        <strain evidence="2 3">XC_2019</strain>
        <tissue evidence="2">Muscle</tissue>
    </source>
</reference>
<name>A0ABV0SHA7_9TELE</name>
<proteinExistence type="predicted"/>
<dbReference type="EMBL" id="JAHRIN010077668">
    <property type="protein sequence ID" value="MEQ2218842.1"/>
    <property type="molecule type" value="Genomic_DNA"/>
</dbReference>
<sequence length="122" mass="13488">MEPRELPPEAVCNTVRIRASPTRNLGSGPLGPPQAQECYSQSISSTPAPGLVTKATSRGPLSLRVPWDTPHHPSRAPSTPTRRTATKSPKAAPRFWNQQRIQLLIFTNTQQPSSSWLDRILR</sequence>
<protein>
    <submittedName>
        <fullName evidence="2">Uncharacterized protein</fullName>
    </submittedName>
</protein>
<feature type="compositionally biased region" description="Polar residues" evidence="1">
    <location>
        <begin position="37"/>
        <end position="47"/>
    </location>
</feature>
<evidence type="ECO:0000313" key="3">
    <source>
        <dbReference type="Proteomes" id="UP001434883"/>
    </source>
</evidence>
<keyword evidence="3" id="KW-1185">Reference proteome</keyword>
<feature type="compositionally biased region" description="Low complexity" evidence="1">
    <location>
        <begin position="75"/>
        <end position="90"/>
    </location>
</feature>
<dbReference type="Proteomes" id="UP001434883">
    <property type="component" value="Unassembled WGS sequence"/>
</dbReference>
<accession>A0ABV0SHA7</accession>
<comment type="caution">
    <text evidence="2">The sequence shown here is derived from an EMBL/GenBank/DDBJ whole genome shotgun (WGS) entry which is preliminary data.</text>
</comment>
<evidence type="ECO:0000313" key="2">
    <source>
        <dbReference type="EMBL" id="MEQ2218842.1"/>
    </source>
</evidence>